<accession>A0A0F9QWT6</accession>
<comment type="caution">
    <text evidence="1">The sequence shown here is derived from an EMBL/GenBank/DDBJ whole genome shotgun (WGS) entry which is preliminary data.</text>
</comment>
<dbReference type="InterPro" id="IPR015797">
    <property type="entry name" value="NUDIX_hydrolase-like_dom_sf"/>
</dbReference>
<gene>
    <name evidence="1" type="ORF">LCGC14_1044880</name>
</gene>
<sequence>MINFLIFSLDQPLDPVLNPVEHTDWKWCSFETAYKIIKWALEKKALKYGYNYLINIPLK</sequence>
<name>A0A0F9QWT6_9ZZZZ</name>
<evidence type="ECO:0000313" key="1">
    <source>
        <dbReference type="EMBL" id="KKN09613.1"/>
    </source>
</evidence>
<dbReference type="EMBL" id="LAZR01004327">
    <property type="protein sequence ID" value="KKN09613.1"/>
    <property type="molecule type" value="Genomic_DNA"/>
</dbReference>
<reference evidence="1" key="1">
    <citation type="journal article" date="2015" name="Nature">
        <title>Complex archaea that bridge the gap between prokaryotes and eukaryotes.</title>
        <authorList>
            <person name="Spang A."/>
            <person name="Saw J.H."/>
            <person name="Jorgensen S.L."/>
            <person name="Zaremba-Niedzwiedzka K."/>
            <person name="Martijn J."/>
            <person name="Lind A.E."/>
            <person name="van Eijk R."/>
            <person name="Schleper C."/>
            <person name="Guy L."/>
            <person name="Ettema T.J."/>
        </authorList>
    </citation>
    <scope>NUCLEOTIDE SEQUENCE</scope>
</reference>
<dbReference type="Gene3D" id="3.90.79.10">
    <property type="entry name" value="Nucleoside Triphosphate Pyrophosphohydrolase"/>
    <property type="match status" value="1"/>
</dbReference>
<dbReference type="AlphaFoldDB" id="A0A0F9QWT6"/>
<protein>
    <recommendedName>
        <fullName evidence="2">Nudix hydrolase domain-containing protein</fullName>
    </recommendedName>
</protein>
<evidence type="ECO:0008006" key="2">
    <source>
        <dbReference type="Google" id="ProtNLM"/>
    </source>
</evidence>
<dbReference type="SUPFAM" id="SSF55811">
    <property type="entry name" value="Nudix"/>
    <property type="match status" value="1"/>
</dbReference>
<proteinExistence type="predicted"/>
<organism evidence="1">
    <name type="scientific">marine sediment metagenome</name>
    <dbReference type="NCBI Taxonomy" id="412755"/>
    <lineage>
        <taxon>unclassified sequences</taxon>
        <taxon>metagenomes</taxon>
        <taxon>ecological metagenomes</taxon>
    </lineage>
</organism>